<dbReference type="Proteomes" id="UP000580250">
    <property type="component" value="Unassembled WGS sequence"/>
</dbReference>
<proteinExistence type="predicted"/>
<comment type="caution">
    <text evidence="1">The sequence shown here is derived from an EMBL/GenBank/DDBJ whole genome shotgun (WGS) entry which is preliminary data.</text>
</comment>
<evidence type="ECO:0000313" key="2">
    <source>
        <dbReference type="Proteomes" id="UP000580250"/>
    </source>
</evidence>
<sequence>MKEFMNNIEKGAYIHKYTGIWALGLDLLPSIAQKTLNFFVYRGCACGIYAWVKNF</sequence>
<reference evidence="1 2" key="1">
    <citation type="submission" date="2020-08" db="EMBL/GenBank/DDBJ databases">
        <authorList>
            <person name="Koutsovoulos G."/>
            <person name="Danchin GJ E."/>
        </authorList>
    </citation>
    <scope>NUCLEOTIDE SEQUENCE [LARGE SCALE GENOMIC DNA]</scope>
</reference>
<organism evidence="1 2">
    <name type="scientific">Meloidogyne enterolobii</name>
    <name type="common">Root-knot nematode worm</name>
    <name type="synonym">Meloidogyne mayaguensis</name>
    <dbReference type="NCBI Taxonomy" id="390850"/>
    <lineage>
        <taxon>Eukaryota</taxon>
        <taxon>Metazoa</taxon>
        <taxon>Ecdysozoa</taxon>
        <taxon>Nematoda</taxon>
        <taxon>Chromadorea</taxon>
        <taxon>Rhabditida</taxon>
        <taxon>Tylenchina</taxon>
        <taxon>Tylenchomorpha</taxon>
        <taxon>Tylenchoidea</taxon>
        <taxon>Meloidogynidae</taxon>
        <taxon>Meloidogyninae</taxon>
        <taxon>Meloidogyne</taxon>
    </lineage>
</organism>
<evidence type="ECO:0000313" key="1">
    <source>
        <dbReference type="EMBL" id="CAD2181887.1"/>
    </source>
</evidence>
<dbReference type="OrthoDB" id="6251307at2759"/>
<dbReference type="AlphaFoldDB" id="A0A6V7W3X4"/>
<dbReference type="EMBL" id="CAJEWN010000414">
    <property type="protein sequence ID" value="CAD2181887.1"/>
    <property type="molecule type" value="Genomic_DNA"/>
</dbReference>
<name>A0A6V7W3X4_MELEN</name>
<protein>
    <submittedName>
        <fullName evidence="1">Uncharacterized protein</fullName>
    </submittedName>
</protein>
<gene>
    <name evidence="1" type="ORF">MENT_LOCUS34062</name>
</gene>
<accession>A0A6V7W3X4</accession>